<sequence length="603" mass="69362">MADIKRLLNKKGWTGKELGILELTNMATLFRQRISGNQNPTPLVTKGQFQKMLSSITDSTQGRIYNGYISIHEWLSLFYNIALTNEQQAQLRFKSLSSYIIEASIAEDTYSYIESLPVIMTEKQYNEAVEEGRRQWLKEEDGTPRGDSVLALIFRAFEYYAEKLEKEPTKANPLKPIRKKYLSQTVKSPLILSRFNEATENGYYVLEDGRRSDQMTDEEWEEAVTTPKMGQALKEMHEAELIQPGFMGITAEEIAAQRLIDRANIIYNGGTNWDADKAQEKKDYEAGLAMPAKFVLYDEPPADLTKWDFLSDSCAVYEVYSSSLGGMAETPDEYIAEAEDFIAEFKELVELLLKDIDSKFFKGETGLSALPVEKWETTVFDWEQLYEKDFYGFRAETDRTDIIWDGNWRAQTNGIAILKPTAFSEKRLDENGYYVPPQIRKTLNEHSLEAFFSDADGYADRADEIEEGREALLDSYYFIMGYNTAIDMIASYYEVPELSAFKLNLEGITTKIDALNSIVPMLYMRIKDTQYEDQELKERKLQVLKDFFPPLDYKSLAIPQENIDRVKQLFEDFQAFKGEESISDLMFYRKAPSEDEEGGDADE</sequence>
<name>A0A0H5PZ00_9ZZZZ</name>
<geneLocation type="plasmid" evidence="1">
    <name>pRGRH0239</name>
</geneLocation>
<reference evidence="1" key="2">
    <citation type="submission" date="2015-07" db="EMBL/GenBank/DDBJ databases">
        <title>Plasmids, circular viruses and viroids from rat gut.</title>
        <authorList>
            <person name="Jorgensen T.J."/>
            <person name="Hansen M.A."/>
            <person name="Xu Z."/>
            <person name="Tabak M.A."/>
            <person name="Sorensen S.J."/>
            <person name="Hansen L.H."/>
        </authorList>
    </citation>
    <scope>NUCLEOTIDE SEQUENCE</scope>
    <source>
        <plasmid evidence="1">pRGRH0239</plasmid>
    </source>
</reference>
<proteinExistence type="predicted"/>
<accession>A0A0H5PZ00</accession>
<reference evidence="1" key="1">
    <citation type="submission" date="2015-06" db="EMBL/GenBank/DDBJ databases">
        <authorList>
            <person name="Joergensen T."/>
        </authorList>
    </citation>
    <scope>NUCLEOTIDE SEQUENCE</scope>
    <source>
        <plasmid evidence="1">pRGRH0239</plasmid>
    </source>
</reference>
<dbReference type="EMBL" id="LN852912">
    <property type="protein sequence ID" value="CRY94384.1"/>
    <property type="molecule type" value="Genomic_DNA"/>
</dbReference>
<organism evidence="1">
    <name type="scientific">uncultured prokaryote</name>
    <dbReference type="NCBI Taxonomy" id="198431"/>
    <lineage>
        <taxon>unclassified sequences</taxon>
        <taxon>environmental samples</taxon>
    </lineage>
</organism>
<evidence type="ECO:0000313" key="1">
    <source>
        <dbReference type="EMBL" id="CRY94384.1"/>
    </source>
</evidence>
<dbReference type="AlphaFoldDB" id="A0A0H5PZ00"/>
<keyword evidence="1" id="KW-0614">Plasmid</keyword>
<protein>
    <submittedName>
        <fullName evidence="1">Uncharacterized protein</fullName>
    </submittedName>
</protein>